<sequence length="325" mass="36006">MLSQLVRHVRRMRRNSEIGTSLDKRRLKVAFRSRPVHIPGSVNLPGLPMTNAKPTAVDDLLVFFEDNWIRGNLLRLSSDPEGANMYARFVNGVRIDAKHGPDHETIIKGEYGTFRVKPDGHFEYELDYTLDVVKNLGKYDQLIETLSFKMSDGSGGTDVGVLTLAIDGVDVGEKYHEVLDFDDMGVTSRADNFSLPDYRNFALSVNGSHDLTLLNGYVYDTIPGVDAITEDGFSDTVLSPGSAPVSLKMLDGGEFTFQSVSIAELSAAPFHLTLTALNDGQIVYQQELEVTGPNLEVNLEDIEEIRFDFMGNSVVMDNFSLFALL</sequence>
<evidence type="ECO:0000313" key="1">
    <source>
        <dbReference type="EMBL" id="MBB4290082.1"/>
    </source>
</evidence>
<proteinExistence type="predicted"/>
<organism evidence="1 2">
    <name type="scientific">Rhizobium leguminosarum</name>
    <dbReference type="NCBI Taxonomy" id="384"/>
    <lineage>
        <taxon>Bacteria</taxon>
        <taxon>Pseudomonadati</taxon>
        <taxon>Pseudomonadota</taxon>
        <taxon>Alphaproteobacteria</taxon>
        <taxon>Hyphomicrobiales</taxon>
        <taxon>Rhizobiaceae</taxon>
        <taxon>Rhizobium/Agrobacterium group</taxon>
        <taxon>Rhizobium</taxon>
    </lineage>
</organism>
<dbReference type="InterPro" id="IPR010221">
    <property type="entry name" value="VCBS_dom"/>
</dbReference>
<dbReference type="EMBL" id="JACIGO010000002">
    <property type="protein sequence ID" value="MBB4290082.1"/>
    <property type="molecule type" value="Genomic_DNA"/>
</dbReference>
<reference evidence="1 2" key="1">
    <citation type="submission" date="2020-08" db="EMBL/GenBank/DDBJ databases">
        <title>Genomic Encyclopedia of Type Strains, Phase IV (KMG-V): Genome sequencing to study the core and pangenomes of soil and plant-associated prokaryotes.</title>
        <authorList>
            <person name="Whitman W."/>
        </authorList>
    </citation>
    <scope>NUCLEOTIDE SEQUENCE [LARGE SCALE GENOMIC DNA]</scope>
    <source>
        <strain evidence="1 2">SEMIA 415</strain>
    </source>
</reference>
<protein>
    <submittedName>
        <fullName evidence="1">Autoaggregation protein RapA/B/C</fullName>
    </submittedName>
</protein>
<gene>
    <name evidence="1" type="ORF">GGE16_002122</name>
</gene>
<comment type="caution">
    <text evidence="1">The sequence shown here is derived from an EMBL/GenBank/DDBJ whole genome shotgun (WGS) entry which is preliminary data.</text>
</comment>
<dbReference type="Proteomes" id="UP000538507">
    <property type="component" value="Unassembled WGS sequence"/>
</dbReference>
<accession>A0AAE2SW01</accession>
<dbReference type="AlphaFoldDB" id="A0AAE2SW01"/>
<name>A0AAE2SW01_RHILE</name>
<evidence type="ECO:0000313" key="2">
    <source>
        <dbReference type="Proteomes" id="UP000538507"/>
    </source>
</evidence>
<dbReference type="NCBIfam" id="TIGR01965">
    <property type="entry name" value="VCBS_repeat"/>
    <property type="match status" value="1"/>
</dbReference>